<dbReference type="STRING" id="1442371.A0A0D2IBG1"/>
<dbReference type="SUPFAM" id="SSF53335">
    <property type="entry name" value="S-adenosyl-L-methionine-dependent methyltransferases"/>
    <property type="match status" value="1"/>
</dbReference>
<dbReference type="VEuPathDB" id="FungiDB:Z520_09867"/>
<proteinExistence type="predicted"/>
<evidence type="ECO:0008006" key="3">
    <source>
        <dbReference type="Google" id="ProtNLM"/>
    </source>
</evidence>
<reference evidence="1 2" key="1">
    <citation type="submission" date="2015-01" db="EMBL/GenBank/DDBJ databases">
        <title>The Genome Sequence of Fonsecaea multimorphosa CBS 102226.</title>
        <authorList>
            <consortium name="The Broad Institute Genomics Platform"/>
            <person name="Cuomo C."/>
            <person name="de Hoog S."/>
            <person name="Gorbushina A."/>
            <person name="Stielow B."/>
            <person name="Teixiera M."/>
            <person name="Abouelleil A."/>
            <person name="Chapman S.B."/>
            <person name="Priest M."/>
            <person name="Young S.K."/>
            <person name="Wortman J."/>
            <person name="Nusbaum C."/>
            <person name="Birren B."/>
        </authorList>
    </citation>
    <scope>NUCLEOTIDE SEQUENCE [LARGE SCALE GENOMIC DNA]</scope>
    <source>
        <strain evidence="1 2">CBS 102226</strain>
    </source>
</reference>
<dbReference type="Pfam" id="PF13489">
    <property type="entry name" value="Methyltransf_23"/>
    <property type="match status" value="1"/>
</dbReference>
<keyword evidence="2" id="KW-1185">Reference proteome</keyword>
<sequence length="281" mass="29930">MGSSNPLQRLVSYALPGAFMLTSVVCHVQTAIFHPGLLFSQFARYKEKAFASLWAIGGLICARDTPASLGPILAQSRGVILDVGPGAGHQLFRFSNPQDIEAIYGAEPGVSMHAALGKRAEEAGLGDKYHVLGCEAQLESLVPALAKAGVLKPSDTHGGSGNTPFDEIVCIRVLCGIPDVDKVTEGLYSLLKPGGRMVVCEHVVNSGDATKGGTAVGRSLQKFYMWIGWSSIMGGCELTRDTLASLHRAAQRDGGWDKVEVELCDPYSTIPHIVGTLVKRR</sequence>
<dbReference type="InterPro" id="IPR029063">
    <property type="entry name" value="SAM-dependent_MTases_sf"/>
</dbReference>
<evidence type="ECO:0000313" key="2">
    <source>
        <dbReference type="Proteomes" id="UP000053411"/>
    </source>
</evidence>
<organism evidence="1 2">
    <name type="scientific">Fonsecaea multimorphosa CBS 102226</name>
    <dbReference type="NCBI Taxonomy" id="1442371"/>
    <lineage>
        <taxon>Eukaryota</taxon>
        <taxon>Fungi</taxon>
        <taxon>Dikarya</taxon>
        <taxon>Ascomycota</taxon>
        <taxon>Pezizomycotina</taxon>
        <taxon>Eurotiomycetes</taxon>
        <taxon>Chaetothyriomycetidae</taxon>
        <taxon>Chaetothyriales</taxon>
        <taxon>Herpotrichiellaceae</taxon>
        <taxon>Fonsecaea</taxon>
    </lineage>
</organism>
<name>A0A0D2IBG1_9EURO</name>
<dbReference type="RefSeq" id="XP_016628604.1">
    <property type="nucleotide sequence ID" value="XM_016780361.1"/>
</dbReference>
<accession>A0A0D2IBG1</accession>
<dbReference type="EMBL" id="KN848087">
    <property type="protein sequence ID" value="KIX94481.1"/>
    <property type="molecule type" value="Genomic_DNA"/>
</dbReference>
<dbReference type="AlphaFoldDB" id="A0A0D2IBG1"/>
<dbReference type="PANTHER" id="PTHR45036:SF1">
    <property type="entry name" value="METHYLTRANSFERASE LIKE 7A"/>
    <property type="match status" value="1"/>
</dbReference>
<dbReference type="InterPro" id="IPR052356">
    <property type="entry name" value="Thiol_S-MT"/>
</dbReference>
<dbReference type="PANTHER" id="PTHR45036">
    <property type="entry name" value="METHYLTRANSFERASE LIKE 7B"/>
    <property type="match status" value="1"/>
</dbReference>
<dbReference type="OrthoDB" id="540004at2759"/>
<gene>
    <name evidence="1" type="ORF">Z520_09867</name>
</gene>
<dbReference type="GeneID" id="27715613"/>
<evidence type="ECO:0000313" key="1">
    <source>
        <dbReference type="EMBL" id="KIX94481.1"/>
    </source>
</evidence>
<dbReference type="Proteomes" id="UP000053411">
    <property type="component" value="Unassembled WGS sequence"/>
</dbReference>
<dbReference type="CDD" id="cd02440">
    <property type="entry name" value="AdoMet_MTases"/>
    <property type="match status" value="1"/>
</dbReference>
<dbReference type="Gene3D" id="3.40.50.150">
    <property type="entry name" value="Vaccinia Virus protein VP39"/>
    <property type="match status" value="1"/>
</dbReference>
<protein>
    <recommendedName>
        <fullName evidence="3">Methyltransferase type 11 domain-containing protein</fullName>
    </recommendedName>
</protein>